<dbReference type="InterPro" id="IPR044869">
    <property type="entry name" value="HNF-1_POU"/>
</dbReference>
<protein>
    <recommendedName>
        <fullName evidence="1">POU-specific atypical domain-containing protein</fullName>
    </recommendedName>
</protein>
<feature type="domain" description="POU-specific atypical" evidence="1">
    <location>
        <begin position="1"/>
        <end position="42"/>
    </location>
</feature>
<dbReference type="EMBL" id="CAJOBJ010358692">
    <property type="protein sequence ID" value="CAF5216484.1"/>
    <property type="molecule type" value="Genomic_DNA"/>
</dbReference>
<comment type="caution">
    <text evidence="2">The sequence shown here is derived from an EMBL/GenBank/DDBJ whole genome shotgun (WGS) entry which is preliminary data.</text>
</comment>
<evidence type="ECO:0000259" key="1">
    <source>
        <dbReference type="PROSITE" id="PS51936"/>
    </source>
</evidence>
<gene>
    <name evidence="2" type="ORF">GIL414_LOCUS81901</name>
</gene>
<proteinExistence type="predicted"/>
<reference evidence="2" key="1">
    <citation type="submission" date="2021-02" db="EMBL/GenBank/DDBJ databases">
        <authorList>
            <person name="Nowell W R."/>
        </authorList>
    </citation>
    <scope>NUCLEOTIDE SEQUENCE</scope>
</reference>
<accession>A0A8S3JIN2</accession>
<dbReference type="GO" id="GO:0003677">
    <property type="term" value="F:DNA binding"/>
    <property type="evidence" value="ECO:0007669"/>
    <property type="project" value="InterPro"/>
</dbReference>
<dbReference type="Gene3D" id="1.10.260.40">
    <property type="entry name" value="lambda repressor-like DNA-binding domains"/>
    <property type="match status" value="1"/>
</dbReference>
<evidence type="ECO:0000313" key="2">
    <source>
        <dbReference type="EMBL" id="CAF5216484.1"/>
    </source>
</evidence>
<sequence length="42" mass="5002">MAAVNQAYVSKFLRGDLFDLSENGRMAICRWYIRYRKIVQSM</sequence>
<name>A0A8S3JIN2_9BILA</name>
<feature type="non-terminal residue" evidence="2">
    <location>
        <position position="1"/>
    </location>
</feature>
<dbReference type="InterPro" id="IPR010982">
    <property type="entry name" value="Lambda_DNA-bd_dom_sf"/>
</dbReference>
<organism evidence="2 3">
    <name type="scientific">Rotaria magnacalcarata</name>
    <dbReference type="NCBI Taxonomy" id="392030"/>
    <lineage>
        <taxon>Eukaryota</taxon>
        <taxon>Metazoa</taxon>
        <taxon>Spiralia</taxon>
        <taxon>Gnathifera</taxon>
        <taxon>Rotifera</taxon>
        <taxon>Eurotatoria</taxon>
        <taxon>Bdelloidea</taxon>
        <taxon>Philodinida</taxon>
        <taxon>Philodinidae</taxon>
        <taxon>Rotaria</taxon>
    </lineage>
</organism>
<dbReference type="PROSITE" id="PS51936">
    <property type="entry name" value="POU_4"/>
    <property type="match status" value="1"/>
</dbReference>
<dbReference type="Proteomes" id="UP000681720">
    <property type="component" value="Unassembled WGS sequence"/>
</dbReference>
<feature type="non-terminal residue" evidence="2">
    <location>
        <position position="42"/>
    </location>
</feature>
<evidence type="ECO:0000313" key="3">
    <source>
        <dbReference type="Proteomes" id="UP000681720"/>
    </source>
</evidence>
<dbReference type="AlphaFoldDB" id="A0A8S3JIN2"/>